<name>A5AHM9_VITVI</name>
<organism evidence="4">
    <name type="scientific">Vitis vinifera</name>
    <name type="common">Grape</name>
    <dbReference type="NCBI Taxonomy" id="29760"/>
    <lineage>
        <taxon>Eukaryota</taxon>
        <taxon>Viridiplantae</taxon>
        <taxon>Streptophyta</taxon>
        <taxon>Embryophyta</taxon>
        <taxon>Tracheophyta</taxon>
        <taxon>Spermatophyta</taxon>
        <taxon>Magnoliopsida</taxon>
        <taxon>eudicotyledons</taxon>
        <taxon>Gunneridae</taxon>
        <taxon>Pentapetalae</taxon>
        <taxon>rosids</taxon>
        <taxon>Vitales</taxon>
        <taxon>Vitaceae</taxon>
        <taxon>Viteae</taxon>
        <taxon>Vitis</taxon>
    </lineage>
</organism>
<accession>A5AHM9</accession>
<dbReference type="PANTHER" id="PTHR10644">
    <property type="entry name" value="DNA REPAIR/RNA PROCESSING CPSF FAMILY"/>
    <property type="match status" value="1"/>
</dbReference>
<dbReference type="InterPro" id="IPR023696">
    <property type="entry name" value="Ureohydrolase_dom_sf"/>
</dbReference>
<evidence type="ECO:0000256" key="2">
    <source>
        <dbReference type="ARBA" id="ARBA00022853"/>
    </source>
</evidence>
<dbReference type="InterPro" id="IPR037138">
    <property type="entry name" value="His_deacetylse_dom_sf"/>
</dbReference>
<proteinExistence type="predicted"/>
<evidence type="ECO:0000313" key="4">
    <source>
        <dbReference type="EMBL" id="CAN73417.1"/>
    </source>
</evidence>
<dbReference type="InterPro" id="IPR058543">
    <property type="entry name" value="Beta-prop_RSE1/DDB1/CPSF1_2nd"/>
</dbReference>
<sequence>MKILRSLPSQWHTKVTTIQEAKDLTKLPLEELIGSLMTYEINLVKKQKECENKKKKCIVLKATTKEEEEEEEVEEDEDLALITRKFNKFMRGEKFRGRRFTSRRDLSKKKSSSHGDKERWEEKRDLVCFKCKKSEHIKYDRPLYKSKAKKRKKKAIMTTWSESEEFFKEENEKEVANMYFMTIDELDKVWKAPWKDCKLKIEDNKKKLERIPRKKDHHWHYLHLNKSRIGGFLGEKNRGNEEEQLQPRLSSNYAACYSLLCSGFIPIDSEVAMGKMIFVFVCLGDLARCRELYEKPDVQSRNWLSNPQAEFEDTEGIWIGLHRRELFTLMALDQHMLLPLLAAGAGITLVDSVVMPGPSTLLCPAVHELKRVLVIDFDVHHGDGTNDDSMMAQTYSSFPLIKMEATLVLVKLTSERGNNGDGDLCHDKGFEVNDSLINVGPLKVFAYALRINADLKATGIVKQSNFELMCCSGHGKNGALCILQQSIRPEMITEVELSGCERIWTVYHKNTRGHNADSTKMVTKDDEYCAYLIISPESRTMVLETVELLGENDFALSVAMDLVASVSAIEQTSKAASVSFMRKFLYKISGQESAIMGILKMLRSLECAV</sequence>
<dbReference type="SUPFAM" id="SSF52768">
    <property type="entry name" value="Arginase/deacetylase"/>
    <property type="match status" value="1"/>
</dbReference>
<keyword evidence="1" id="KW-0678">Repressor</keyword>
<dbReference type="Gene3D" id="2.130.10.10">
    <property type="entry name" value="YVTN repeat-like/Quinoprotein amine dehydrogenase"/>
    <property type="match status" value="2"/>
</dbReference>
<gene>
    <name evidence="4" type="ORF">VITISV_017053</name>
</gene>
<dbReference type="Pfam" id="PF23726">
    <property type="entry name" value="Beta-prop_RSE1_2nd"/>
    <property type="match status" value="1"/>
</dbReference>
<dbReference type="InterPro" id="IPR015943">
    <property type="entry name" value="WD40/YVTN_repeat-like_dom_sf"/>
</dbReference>
<keyword evidence="2" id="KW-0156">Chromatin regulator</keyword>
<evidence type="ECO:0000259" key="3">
    <source>
        <dbReference type="Pfam" id="PF23726"/>
    </source>
</evidence>
<reference evidence="4" key="1">
    <citation type="journal article" date="2007" name="PLoS ONE">
        <title>The first genome sequence of an elite grapevine cultivar (Pinot noir Vitis vinifera L.): coping with a highly heterozygous genome.</title>
        <authorList>
            <person name="Velasco R."/>
            <person name="Zharkikh A."/>
            <person name="Troggio M."/>
            <person name="Cartwright D.A."/>
            <person name="Cestaro A."/>
            <person name="Pruss D."/>
            <person name="Pindo M."/>
            <person name="FitzGerald L.M."/>
            <person name="Vezzulli S."/>
            <person name="Reid J."/>
            <person name="Malacarne G."/>
            <person name="Iliev D."/>
            <person name="Coppola G."/>
            <person name="Wardell B."/>
            <person name="Micheletti D."/>
            <person name="Macalma T."/>
            <person name="Facci M."/>
            <person name="Mitchell J.T."/>
            <person name="Perazzolli M."/>
            <person name="Eldredge G."/>
            <person name="Gatto P."/>
            <person name="Oyzerski R."/>
            <person name="Moretto M."/>
            <person name="Gutin N."/>
            <person name="Stefanini M."/>
            <person name="Chen Y."/>
            <person name="Segala C."/>
            <person name="Davenport C."/>
            <person name="Dematte L."/>
            <person name="Mraz A."/>
            <person name="Battilana J."/>
            <person name="Stormo K."/>
            <person name="Costa F."/>
            <person name="Tao Q."/>
            <person name="Si-Ammour A."/>
            <person name="Harkins T."/>
            <person name="Lackey A."/>
            <person name="Perbost C."/>
            <person name="Taillon B."/>
            <person name="Stella A."/>
            <person name="Solovyev V."/>
            <person name="Fawcett J.A."/>
            <person name="Sterck L."/>
            <person name="Vandepoele K."/>
            <person name="Grando S.M."/>
            <person name="Toppo S."/>
            <person name="Moser C."/>
            <person name="Lanchbury J."/>
            <person name="Bogden R."/>
            <person name="Skolnick M."/>
            <person name="Sgaramella V."/>
            <person name="Bhatnagar S.K."/>
            <person name="Fontana P."/>
            <person name="Gutin A."/>
            <person name="Van de Peer Y."/>
            <person name="Salamini F."/>
            <person name="Viola R."/>
        </authorList>
    </citation>
    <scope>NUCLEOTIDE SEQUENCE</scope>
</reference>
<evidence type="ECO:0000256" key="1">
    <source>
        <dbReference type="ARBA" id="ARBA00022491"/>
    </source>
</evidence>
<dbReference type="Gene3D" id="3.40.800.20">
    <property type="entry name" value="Histone deacetylase domain"/>
    <property type="match status" value="1"/>
</dbReference>
<dbReference type="InterPro" id="IPR050358">
    <property type="entry name" value="RSE1/DDB1/CFT1"/>
</dbReference>
<protein>
    <recommendedName>
        <fullName evidence="3">RSE1/DDB1/CPSF1 second beta-propeller domain-containing protein</fullName>
    </recommendedName>
</protein>
<dbReference type="ExpressionAtlas" id="A5AHM9">
    <property type="expression patterns" value="baseline and differential"/>
</dbReference>
<dbReference type="GO" id="GO:0006325">
    <property type="term" value="P:chromatin organization"/>
    <property type="evidence" value="ECO:0007669"/>
    <property type="project" value="UniProtKB-KW"/>
</dbReference>
<dbReference type="AlphaFoldDB" id="A5AHM9"/>
<dbReference type="EMBL" id="AM426989">
    <property type="protein sequence ID" value="CAN73417.1"/>
    <property type="molecule type" value="Genomic_DNA"/>
</dbReference>
<feature type="domain" description="RSE1/DDB1/CPSF1 second beta-propeller" evidence="3">
    <location>
        <begin position="489"/>
        <end position="547"/>
    </location>
</feature>